<dbReference type="RefSeq" id="WP_168040940.1">
    <property type="nucleotide sequence ID" value="NZ_JAAEDK010000069.1"/>
</dbReference>
<keyword evidence="1" id="KW-1133">Transmembrane helix</keyword>
<dbReference type="InterPro" id="IPR012495">
    <property type="entry name" value="TadE-like_dom"/>
</dbReference>
<reference evidence="3" key="3">
    <citation type="journal article" date="2021" name="Syst. Appl. Microbiol.">
        <title>Roseomonas hellenica sp. nov., isolated from roots of wild-growing Alkanna tinctoria.</title>
        <authorList>
            <person name="Rat A."/>
            <person name="Naranjo H.D."/>
            <person name="Lebbe L."/>
            <person name="Cnockaert M."/>
            <person name="Krigas N."/>
            <person name="Grigoriadou K."/>
            <person name="Maloupa E."/>
            <person name="Willems A."/>
        </authorList>
    </citation>
    <scope>NUCLEOTIDE SEQUENCE</scope>
    <source>
        <strain evidence="3">LMG 31161</strain>
    </source>
</reference>
<keyword evidence="5" id="KW-1185">Reference proteome</keyword>
<evidence type="ECO:0000313" key="5">
    <source>
        <dbReference type="Proteomes" id="UP000746741"/>
    </source>
</evidence>
<evidence type="ECO:0000313" key="4">
    <source>
        <dbReference type="EMBL" id="NKE17062.1"/>
    </source>
</evidence>
<dbReference type="Proteomes" id="UP001138708">
    <property type="component" value="Unassembled WGS sequence"/>
</dbReference>
<reference evidence="4 5" key="2">
    <citation type="submission" date="2020-02" db="EMBL/GenBank/DDBJ databases">
        <authorList>
            <person name="Sun Q."/>
            <person name="Inoue M."/>
        </authorList>
    </citation>
    <scope>NUCLEOTIDE SEQUENCE [LARGE SCALE GENOMIC DNA]</scope>
    <source>
        <strain evidence="4 5">KCTC 22478</strain>
    </source>
</reference>
<dbReference type="AlphaFoldDB" id="A0A9X9WNI7"/>
<gene>
    <name evidence="4" type="ORF">GWK15_08925</name>
    <name evidence="3" type="ORF">GXW75_21760</name>
</gene>
<feature type="domain" description="TadE-like" evidence="2">
    <location>
        <begin position="13"/>
        <end position="53"/>
    </location>
</feature>
<dbReference type="EMBL" id="JAAVUP010000002">
    <property type="protein sequence ID" value="NKE17062.1"/>
    <property type="molecule type" value="Genomic_DNA"/>
</dbReference>
<comment type="caution">
    <text evidence="3">The sequence shown here is derived from an EMBL/GenBank/DDBJ whole genome shotgun (WGS) entry which is preliminary data.</text>
</comment>
<evidence type="ECO:0000313" key="6">
    <source>
        <dbReference type="Proteomes" id="UP001138708"/>
    </source>
</evidence>
<sequence length="145" mass="15514">MSARRKPLRCRRGASAIEFALISGIFFVVLLASIDLGRYYMAMQGLRNFVADAERYGIVNMWSSNAGTQTATCAQIVQATNRGGAVGGLVGTSSGNCVTRTQTVSGGVITVTVAVNVNVQLRLLFNTFGFMPTTFQDSSSITFQL</sequence>
<keyword evidence="1" id="KW-0472">Membrane</keyword>
<reference evidence="3" key="1">
    <citation type="submission" date="2020-01" db="EMBL/GenBank/DDBJ databases">
        <authorList>
            <person name="Rat A."/>
        </authorList>
    </citation>
    <scope>NUCLEOTIDE SEQUENCE</scope>
    <source>
        <strain evidence="3">LMG 31161</strain>
    </source>
</reference>
<evidence type="ECO:0000313" key="3">
    <source>
        <dbReference type="EMBL" id="MBR0661897.1"/>
    </source>
</evidence>
<accession>A0A9X9WNI7</accession>
<evidence type="ECO:0000259" key="2">
    <source>
        <dbReference type="Pfam" id="PF07811"/>
    </source>
</evidence>
<feature type="transmembrane region" description="Helical" evidence="1">
    <location>
        <begin position="20"/>
        <end position="41"/>
    </location>
</feature>
<name>A0A9X9WNI7_9PROT</name>
<evidence type="ECO:0000256" key="1">
    <source>
        <dbReference type="SAM" id="Phobius"/>
    </source>
</evidence>
<keyword evidence="1" id="KW-0812">Transmembrane</keyword>
<organism evidence="3 6">
    <name type="scientific">Neoroseomonas oryzicola</name>
    <dbReference type="NCBI Taxonomy" id="535904"/>
    <lineage>
        <taxon>Bacteria</taxon>
        <taxon>Pseudomonadati</taxon>
        <taxon>Pseudomonadota</taxon>
        <taxon>Alphaproteobacteria</taxon>
        <taxon>Acetobacterales</taxon>
        <taxon>Acetobacteraceae</taxon>
        <taxon>Neoroseomonas</taxon>
    </lineage>
</organism>
<dbReference type="EMBL" id="JAAEDK010000069">
    <property type="protein sequence ID" value="MBR0661897.1"/>
    <property type="molecule type" value="Genomic_DNA"/>
</dbReference>
<dbReference type="Proteomes" id="UP000746741">
    <property type="component" value="Unassembled WGS sequence"/>
</dbReference>
<proteinExistence type="predicted"/>
<protein>
    <submittedName>
        <fullName evidence="3">Pilus assembly protein</fullName>
    </submittedName>
</protein>
<dbReference type="Pfam" id="PF07811">
    <property type="entry name" value="TadE"/>
    <property type="match status" value="1"/>
</dbReference>